<reference evidence="2" key="2">
    <citation type="submission" date="2025-08" db="UniProtKB">
        <authorList>
            <consortium name="RefSeq"/>
        </authorList>
    </citation>
    <scope>IDENTIFICATION</scope>
    <source>
        <tissue evidence="2">Leaf</tissue>
    </source>
</reference>
<organism evidence="1 2">
    <name type="scientific">Ananas comosus</name>
    <name type="common">Pineapple</name>
    <name type="synonym">Ananas ananas</name>
    <dbReference type="NCBI Taxonomy" id="4615"/>
    <lineage>
        <taxon>Eukaryota</taxon>
        <taxon>Viridiplantae</taxon>
        <taxon>Streptophyta</taxon>
        <taxon>Embryophyta</taxon>
        <taxon>Tracheophyta</taxon>
        <taxon>Spermatophyta</taxon>
        <taxon>Magnoliopsida</taxon>
        <taxon>Liliopsida</taxon>
        <taxon>Poales</taxon>
        <taxon>Bromeliaceae</taxon>
        <taxon>Bromelioideae</taxon>
        <taxon>Ananas</taxon>
    </lineage>
</organism>
<keyword evidence="1" id="KW-1185">Reference proteome</keyword>
<dbReference type="RefSeq" id="XP_020109156.1">
    <property type="nucleotide sequence ID" value="XM_020253567.1"/>
</dbReference>
<gene>
    <name evidence="2" type="primary">LOC109724675</name>
</gene>
<accession>A0A6P5GKH8</accession>
<name>A0A6P5GKH8_ANACO</name>
<proteinExistence type="predicted"/>
<dbReference type="Proteomes" id="UP000515123">
    <property type="component" value="Linkage group 19"/>
</dbReference>
<reference evidence="1" key="1">
    <citation type="journal article" date="2015" name="Nat. Genet.">
        <title>The pineapple genome and the evolution of CAM photosynthesis.</title>
        <authorList>
            <person name="Ming R."/>
            <person name="VanBuren R."/>
            <person name="Wai C.M."/>
            <person name="Tang H."/>
            <person name="Schatz M.C."/>
            <person name="Bowers J.E."/>
            <person name="Lyons E."/>
            <person name="Wang M.L."/>
            <person name="Chen J."/>
            <person name="Biggers E."/>
            <person name="Zhang J."/>
            <person name="Huang L."/>
            <person name="Zhang L."/>
            <person name="Miao W."/>
            <person name="Zhang J."/>
            <person name="Ye Z."/>
            <person name="Miao C."/>
            <person name="Lin Z."/>
            <person name="Wang H."/>
            <person name="Zhou H."/>
            <person name="Yim W.C."/>
            <person name="Priest H.D."/>
            <person name="Zheng C."/>
            <person name="Woodhouse M."/>
            <person name="Edger P.P."/>
            <person name="Guyot R."/>
            <person name="Guo H.B."/>
            <person name="Guo H."/>
            <person name="Zheng G."/>
            <person name="Singh R."/>
            <person name="Sharma A."/>
            <person name="Min X."/>
            <person name="Zheng Y."/>
            <person name="Lee H."/>
            <person name="Gurtowski J."/>
            <person name="Sedlazeck F.J."/>
            <person name="Harkess A."/>
            <person name="McKain M.R."/>
            <person name="Liao Z."/>
            <person name="Fang J."/>
            <person name="Liu J."/>
            <person name="Zhang X."/>
            <person name="Zhang Q."/>
            <person name="Hu W."/>
            <person name="Qin Y."/>
            <person name="Wang K."/>
            <person name="Chen L.Y."/>
            <person name="Shirley N."/>
            <person name="Lin Y.R."/>
            <person name="Liu L.Y."/>
            <person name="Hernandez A.G."/>
            <person name="Wright C.L."/>
            <person name="Bulone V."/>
            <person name="Tuskan G.A."/>
            <person name="Heath K."/>
            <person name="Zee F."/>
            <person name="Moore P.H."/>
            <person name="Sunkar R."/>
            <person name="Leebens-Mack J.H."/>
            <person name="Mockler T."/>
            <person name="Bennetzen J.L."/>
            <person name="Freeling M."/>
            <person name="Sankoff D."/>
            <person name="Paterson A.H."/>
            <person name="Zhu X."/>
            <person name="Yang X."/>
            <person name="Smith J.A."/>
            <person name="Cushman J.C."/>
            <person name="Paull R.E."/>
            <person name="Yu Q."/>
        </authorList>
    </citation>
    <scope>NUCLEOTIDE SEQUENCE [LARGE SCALE GENOMIC DNA]</scope>
    <source>
        <strain evidence="1">cv. F153</strain>
    </source>
</reference>
<dbReference type="AlphaFoldDB" id="A0A6P5GKH8"/>
<protein>
    <submittedName>
        <fullName evidence="2">Uncharacterized protein LOC109724675 isoform X1</fullName>
    </submittedName>
</protein>
<evidence type="ECO:0000313" key="2">
    <source>
        <dbReference type="RefSeq" id="XP_020109156.1"/>
    </source>
</evidence>
<sequence>MISNFRIHISSVSIFRRRGKNKRIWKRNMEYRCRYDLSTLLICIRFHSYLMLSLFLKAANVINSIELQATHKLFARDYMQSCQDYCIWFIQYVIYLVFQHNKRCKITPKILPKGGGGGCVYWITEGEYCCTLLSLSLARTPILFYYFVLPGNHLPLLLGPIEMERHKVKGQLHRSYLKLCPSAVAKAATMVPFEQSDLDVTKGCEKSAARDQLISSFNGGSEP</sequence>
<dbReference type="GeneID" id="109724675"/>
<evidence type="ECO:0000313" key="1">
    <source>
        <dbReference type="Proteomes" id="UP000515123"/>
    </source>
</evidence>